<dbReference type="SUPFAM" id="SSF53850">
    <property type="entry name" value="Periplasmic binding protein-like II"/>
    <property type="match status" value="1"/>
</dbReference>
<organism evidence="6 7">
    <name type="scientific">Vibrio algivorus</name>
    <dbReference type="NCBI Taxonomy" id="1667024"/>
    <lineage>
        <taxon>Bacteria</taxon>
        <taxon>Pseudomonadati</taxon>
        <taxon>Pseudomonadota</taxon>
        <taxon>Gammaproteobacteria</taxon>
        <taxon>Vibrionales</taxon>
        <taxon>Vibrionaceae</taxon>
        <taxon>Vibrio</taxon>
    </lineage>
</organism>
<dbReference type="InterPro" id="IPR005119">
    <property type="entry name" value="LysR_subst-bd"/>
</dbReference>
<dbReference type="GO" id="GO:0006351">
    <property type="term" value="P:DNA-templated transcription"/>
    <property type="evidence" value="ECO:0007669"/>
    <property type="project" value="TreeGrafter"/>
</dbReference>
<keyword evidence="2" id="KW-0805">Transcription regulation</keyword>
<dbReference type="PROSITE" id="PS50931">
    <property type="entry name" value="HTH_LYSR"/>
    <property type="match status" value="1"/>
</dbReference>
<dbReference type="GO" id="GO:0003700">
    <property type="term" value="F:DNA-binding transcription factor activity"/>
    <property type="evidence" value="ECO:0007669"/>
    <property type="project" value="InterPro"/>
</dbReference>
<keyword evidence="4" id="KW-0804">Transcription</keyword>
<evidence type="ECO:0000256" key="1">
    <source>
        <dbReference type="ARBA" id="ARBA00009437"/>
    </source>
</evidence>
<dbReference type="InterPro" id="IPR058163">
    <property type="entry name" value="LysR-type_TF_proteobact-type"/>
</dbReference>
<evidence type="ECO:0000256" key="3">
    <source>
        <dbReference type="ARBA" id="ARBA00023125"/>
    </source>
</evidence>
<evidence type="ECO:0000256" key="2">
    <source>
        <dbReference type="ARBA" id="ARBA00023015"/>
    </source>
</evidence>
<dbReference type="PANTHER" id="PTHR30537">
    <property type="entry name" value="HTH-TYPE TRANSCRIPTIONAL REGULATOR"/>
    <property type="match status" value="1"/>
</dbReference>
<evidence type="ECO:0000256" key="4">
    <source>
        <dbReference type="ARBA" id="ARBA00023163"/>
    </source>
</evidence>
<dbReference type="Pfam" id="PF00126">
    <property type="entry name" value="HTH_1"/>
    <property type="match status" value="1"/>
</dbReference>
<dbReference type="AlphaFoldDB" id="A0A557NVG1"/>
<dbReference type="Gene3D" id="3.40.190.290">
    <property type="match status" value="1"/>
</dbReference>
<feature type="domain" description="HTH lysR-type" evidence="5">
    <location>
        <begin position="1"/>
        <end position="59"/>
    </location>
</feature>
<keyword evidence="3" id="KW-0238">DNA-binding</keyword>
<comment type="similarity">
    <text evidence="1">Belongs to the LysR transcriptional regulatory family.</text>
</comment>
<dbReference type="Pfam" id="PF03466">
    <property type="entry name" value="LysR_substrate"/>
    <property type="match status" value="1"/>
</dbReference>
<sequence length="301" mass="33396">MDKLNLMNSFVFVAEKGSYTAAAQHLGRTKALMSTHVSQLESALEVRLIHRSTRGLQLTDAGRAYYEQAKRILDDISMVEVGLKSDQQQVAGRLRISAPTTFGECVLMPFVAQFIKQHPDLNIDVVLNDRFVDLVSEGYDLAIRIGHLQDSDLIAVSVGHMTLKVCASPQFIAQYGLPNHPHQLSNLPAVFDSNHKGPKLRQCFKQGETFSFPIQATISVNNALASATLAANANLLTISPDFAVDPYIKSGKLSQLLPDYDFGAYPVNVVYSHRKYLQHKINVFNQALKAYMAQSYPTQRS</sequence>
<evidence type="ECO:0000313" key="7">
    <source>
        <dbReference type="Proteomes" id="UP000319828"/>
    </source>
</evidence>
<reference evidence="6 7" key="1">
    <citation type="submission" date="2019-07" db="EMBL/GenBank/DDBJ databases">
        <title>The draft genome sequence of Vibrio algivorus M1486.</title>
        <authorList>
            <person name="Meng X."/>
        </authorList>
    </citation>
    <scope>NUCLEOTIDE SEQUENCE [LARGE SCALE GENOMIC DNA]</scope>
    <source>
        <strain evidence="6 7">M1486</strain>
    </source>
</reference>
<dbReference type="InterPro" id="IPR000847">
    <property type="entry name" value="LysR_HTH_N"/>
</dbReference>
<dbReference type="PANTHER" id="PTHR30537:SF5">
    <property type="entry name" value="HTH-TYPE TRANSCRIPTIONAL ACTIVATOR TTDR-RELATED"/>
    <property type="match status" value="1"/>
</dbReference>
<dbReference type="InterPro" id="IPR036390">
    <property type="entry name" value="WH_DNA-bd_sf"/>
</dbReference>
<dbReference type="CDD" id="cd08422">
    <property type="entry name" value="PBP2_CrgA_like"/>
    <property type="match status" value="1"/>
</dbReference>
<dbReference type="EMBL" id="VMKJ01000057">
    <property type="protein sequence ID" value="TVO32416.1"/>
    <property type="molecule type" value="Genomic_DNA"/>
</dbReference>
<dbReference type="Gene3D" id="1.10.10.10">
    <property type="entry name" value="Winged helix-like DNA-binding domain superfamily/Winged helix DNA-binding domain"/>
    <property type="match status" value="1"/>
</dbReference>
<comment type="caution">
    <text evidence="6">The sequence shown here is derived from an EMBL/GenBank/DDBJ whole genome shotgun (WGS) entry which is preliminary data.</text>
</comment>
<dbReference type="SUPFAM" id="SSF46785">
    <property type="entry name" value="Winged helix' DNA-binding domain"/>
    <property type="match status" value="1"/>
</dbReference>
<proteinExistence type="inferred from homology"/>
<dbReference type="FunFam" id="1.10.10.10:FF:000001">
    <property type="entry name" value="LysR family transcriptional regulator"/>
    <property type="match status" value="1"/>
</dbReference>
<name>A0A557NVG1_9VIBR</name>
<dbReference type="GO" id="GO:0043565">
    <property type="term" value="F:sequence-specific DNA binding"/>
    <property type="evidence" value="ECO:0007669"/>
    <property type="project" value="TreeGrafter"/>
</dbReference>
<dbReference type="InterPro" id="IPR036388">
    <property type="entry name" value="WH-like_DNA-bd_sf"/>
</dbReference>
<evidence type="ECO:0000313" key="6">
    <source>
        <dbReference type="EMBL" id="TVO32416.1"/>
    </source>
</evidence>
<dbReference type="RefSeq" id="WP_144389142.1">
    <property type="nucleotide sequence ID" value="NZ_CANNCB010000062.1"/>
</dbReference>
<protein>
    <submittedName>
        <fullName evidence="6">LysR family transcriptional regulator</fullName>
    </submittedName>
</protein>
<gene>
    <name evidence="6" type="ORF">FOF44_17010</name>
</gene>
<accession>A0A557NVG1</accession>
<dbReference type="Proteomes" id="UP000319828">
    <property type="component" value="Unassembled WGS sequence"/>
</dbReference>
<dbReference type="OrthoDB" id="9786526at2"/>
<evidence type="ECO:0000259" key="5">
    <source>
        <dbReference type="PROSITE" id="PS50931"/>
    </source>
</evidence>